<sequence>MSPRPPPSSITWEHGGEKVYLTGTFDNWQRTIEMTKLENGTFFHELSSVVLPVEYKFVVDGNWQYDVNQPIKSDNEGNVNNWVHAGLLRH</sequence>
<dbReference type="PANTHER" id="PTHR10343">
    <property type="entry name" value="5'-AMP-ACTIVATED PROTEIN KINASE , BETA SUBUNIT"/>
    <property type="match status" value="1"/>
</dbReference>
<proteinExistence type="inferred from homology"/>
<dbReference type="SUPFAM" id="SSF81296">
    <property type="entry name" value="E set domains"/>
    <property type="match status" value="1"/>
</dbReference>
<dbReference type="STRING" id="101127.A0A1X2G9J4"/>
<gene>
    <name evidence="3" type="ORF">DM01DRAFT_1116726</name>
</gene>
<keyword evidence="4" id="KW-1185">Reference proteome</keyword>
<protein>
    <recommendedName>
        <fullName evidence="2">AMP-activated protein kinase glycogen-binding domain-containing protein</fullName>
    </recommendedName>
</protein>
<dbReference type="PANTHER" id="PTHR10343:SF84">
    <property type="entry name" value="5'-AMP-ACTIVATED PROTEIN KINASE SUBUNIT BETA-1"/>
    <property type="match status" value="1"/>
</dbReference>
<dbReference type="OrthoDB" id="5873279at2759"/>
<dbReference type="InterPro" id="IPR050827">
    <property type="entry name" value="CRP1_MDG1_kinase"/>
</dbReference>
<evidence type="ECO:0000256" key="1">
    <source>
        <dbReference type="ARBA" id="ARBA00010926"/>
    </source>
</evidence>
<evidence type="ECO:0000313" key="3">
    <source>
        <dbReference type="EMBL" id="ORX48524.1"/>
    </source>
</evidence>
<dbReference type="Pfam" id="PF16561">
    <property type="entry name" value="AMPK1_CBM"/>
    <property type="match status" value="1"/>
</dbReference>
<feature type="domain" description="AMP-activated protein kinase glycogen-binding" evidence="2">
    <location>
        <begin position="7"/>
        <end position="84"/>
    </location>
</feature>
<dbReference type="EMBL" id="MCGT01000029">
    <property type="protein sequence ID" value="ORX48524.1"/>
    <property type="molecule type" value="Genomic_DNA"/>
</dbReference>
<dbReference type="InterPro" id="IPR014756">
    <property type="entry name" value="Ig_E-set"/>
</dbReference>
<evidence type="ECO:0000313" key="4">
    <source>
        <dbReference type="Proteomes" id="UP000242146"/>
    </source>
</evidence>
<dbReference type="Proteomes" id="UP000242146">
    <property type="component" value="Unassembled WGS sequence"/>
</dbReference>
<dbReference type="AlphaFoldDB" id="A0A1X2G9J4"/>
<evidence type="ECO:0000259" key="2">
    <source>
        <dbReference type="Pfam" id="PF16561"/>
    </source>
</evidence>
<dbReference type="Gene3D" id="2.60.40.10">
    <property type="entry name" value="Immunoglobulins"/>
    <property type="match status" value="1"/>
</dbReference>
<dbReference type="InterPro" id="IPR013783">
    <property type="entry name" value="Ig-like_fold"/>
</dbReference>
<reference evidence="3 4" key="1">
    <citation type="submission" date="2016-07" db="EMBL/GenBank/DDBJ databases">
        <title>Pervasive Adenine N6-methylation of Active Genes in Fungi.</title>
        <authorList>
            <consortium name="DOE Joint Genome Institute"/>
            <person name="Mondo S.J."/>
            <person name="Dannebaum R.O."/>
            <person name="Kuo R.C."/>
            <person name="Labutti K."/>
            <person name="Haridas S."/>
            <person name="Kuo A."/>
            <person name="Salamov A."/>
            <person name="Ahrendt S.R."/>
            <person name="Lipzen A."/>
            <person name="Sullivan W."/>
            <person name="Andreopoulos W.B."/>
            <person name="Clum A."/>
            <person name="Lindquist E."/>
            <person name="Daum C."/>
            <person name="Ramamoorthy G.K."/>
            <person name="Gryganskyi A."/>
            <person name="Culley D."/>
            <person name="Magnuson J.K."/>
            <person name="James T.Y."/>
            <person name="O'Malley M.A."/>
            <person name="Stajich J.E."/>
            <person name="Spatafora J.W."/>
            <person name="Visel A."/>
            <person name="Grigoriev I.V."/>
        </authorList>
    </citation>
    <scope>NUCLEOTIDE SEQUENCE [LARGE SCALE GENOMIC DNA]</scope>
    <source>
        <strain evidence="3 4">NRRL 3301</strain>
    </source>
</reference>
<accession>A0A1X2G9J4</accession>
<dbReference type="InterPro" id="IPR032640">
    <property type="entry name" value="AMPK1_CBM"/>
</dbReference>
<organism evidence="3 4">
    <name type="scientific">Hesseltinella vesiculosa</name>
    <dbReference type="NCBI Taxonomy" id="101127"/>
    <lineage>
        <taxon>Eukaryota</taxon>
        <taxon>Fungi</taxon>
        <taxon>Fungi incertae sedis</taxon>
        <taxon>Mucoromycota</taxon>
        <taxon>Mucoromycotina</taxon>
        <taxon>Mucoromycetes</taxon>
        <taxon>Mucorales</taxon>
        <taxon>Cunninghamellaceae</taxon>
        <taxon>Hesseltinella</taxon>
    </lineage>
</organism>
<comment type="similarity">
    <text evidence="1">Belongs to the 5'-AMP-activated protein kinase beta subunit family.</text>
</comment>
<name>A0A1X2G9J4_9FUNG</name>
<dbReference type="CDD" id="cd02859">
    <property type="entry name" value="E_set_AMPKbeta_like_N"/>
    <property type="match status" value="1"/>
</dbReference>
<comment type="caution">
    <text evidence="3">The sequence shown here is derived from an EMBL/GenBank/DDBJ whole genome shotgun (WGS) entry which is preliminary data.</text>
</comment>